<protein>
    <submittedName>
        <fullName evidence="2">Uncharacterized protein</fullName>
    </submittedName>
</protein>
<gene>
    <name evidence="2" type="ORF">AVEN_187323_1</name>
</gene>
<dbReference type="AlphaFoldDB" id="A0A4Y2QVT7"/>
<dbReference type="Proteomes" id="UP000499080">
    <property type="component" value="Unassembled WGS sequence"/>
</dbReference>
<feature type="region of interest" description="Disordered" evidence="1">
    <location>
        <begin position="1"/>
        <end position="22"/>
    </location>
</feature>
<name>A0A4Y2QVT7_ARAVE</name>
<accession>A0A4Y2QVT7</accession>
<keyword evidence="3" id="KW-1185">Reference proteome</keyword>
<reference evidence="2 3" key="1">
    <citation type="journal article" date="2019" name="Sci. Rep.">
        <title>Orb-weaving spider Araneus ventricosus genome elucidates the spidroin gene catalogue.</title>
        <authorList>
            <person name="Kono N."/>
            <person name="Nakamura H."/>
            <person name="Ohtoshi R."/>
            <person name="Moran D.A.P."/>
            <person name="Shinohara A."/>
            <person name="Yoshida Y."/>
            <person name="Fujiwara M."/>
            <person name="Mori M."/>
            <person name="Tomita M."/>
            <person name="Arakawa K."/>
        </authorList>
    </citation>
    <scope>NUCLEOTIDE SEQUENCE [LARGE SCALE GENOMIC DNA]</scope>
</reference>
<dbReference type="EMBL" id="BGPR01014915">
    <property type="protein sequence ID" value="GBN67249.1"/>
    <property type="molecule type" value="Genomic_DNA"/>
</dbReference>
<sequence length="99" mass="11164">MMRTAPEPAPTSTNFLSPPAGRNLAPMSNLTCNMPHTRQICSGIGFRAGRSLAQKPRCHHKATPPRTLPIKRDIWRQFGKKYQEPPRNFIDLGHSGWTE</sequence>
<evidence type="ECO:0000313" key="3">
    <source>
        <dbReference type="Proteomes" id="UP000499080"/>
    </source>
</evidence>
<evidence type="ECO:0000313" key="2">
    <source>
        <dbReference type="EMBL" id="GBN67249.1"/>
    </source>
</evidence>
<evidence type="ECO:0000256" key="1">
    <source>
        <dbReference type="SAM" id="MobiDB-lite"/>
    </source>
</evidence>
<comment type="caution">
    <text evidence="2">The sequence shown here is derived from an EMBL/GenBank/DDBJ whole genome shotgun (WGS) entry which is preliminary data.</text>
</comment>
<organism evidence="2 3">
    <name type="scientific">Araneus ventricosus</name>
    <name type="common">Orbweaver spider</name>
    <name type="synonym">Epeira ventricosa</name>
    <dbReference type="NCBI Taxonomy" id="182803"/>
    <lineage>
        <taxon>Eukaryota</taxon>
        <taxon>Metazoa</taxon>
        <taxon>Ecdysozoa</taxon>
        <taxon>Arthropoda</taxon>
        <taxon>Chelicerata</taxon>
        <taxon>Arachnida</taxon>
        <taxon>Araneae</taxon>
        <taxon>Araneomorphae</taxon>
        <taxon>Entelegynae</taxon>
        <taxon>Araneoidea</taxon>
        <taxon>Araneidae</taxon>
        <taxon>Araneus</taxon>
    </lineage>
</organism>
<proteinExistence type="predicted"/>